<dbReference type="RefSeq" id="WP_125029692.1">
    <property type="nucleotide sequence ID" value="NZ_JAPXVP010000003.1"/>
</dbReference>
<dbReference type="Proteomes" id="UP000285794">
    <property type="component" value="Unassembled WGS sequence"/>
</dbReference>
<dbReference type="CDD" id="cd06976">
    <property type="entry name" value="cupin_MtlR-like_N"/>
    <property type="match status" value="1"/>
</dbReference>
<keyword evidence="3" id="KW-0804">Transcription</keyword>
<dbReference type="EMBL" id="QQWG01000003">
    <property type="protein sequence ID" value="RRG23651.1"/>
    <property type="molecule type" value="Genomic_DNA"/>
</dbReference>
<dbReference type="InterPro" id="IPR018060">
    <property type="entry name" value="HTH_AraC"/>
</dbReference>
<keyword evidence="1" id="KW-0805">Transcription regulation</keyword>
<evidence type="ECO:0000256" key="1">
    <source>
        <dbReference type="ARBA" id="ARBA00023015"/>
    </source>
</evidence>
<dbReference type="AlphaFoldDB" id="A0A425Y5Y3"/>
<keyword evidence="2" id="KW-0238">DNA-binding</keyword>
<dbReference type="PANTHER" id="PTHR43280">
    <property type="entry name" value="ARAC-FAMILY TRANSCRIPTIONAL REGULATOR"/>
    <property type="match status" value="1"/>
</dbReference>
<dbReference type="SUPFAM" id="SSF46689">
    <property type="entry name" value="Homeodomain-like"/>
    <property type="match status" value="1"/>
</dbReference>
<proteinExistence type="predicted"/>
<sequence>MALFLEEVPLNTHYSFRSKIDVLPHIIVPWHYHPEFELIYIEKSQGTLIVGDCIDKFTDGDMIFLGPNIPHVMKNEDSYYTKNPNLFVTAKVIHFKKEILGDRLLDLPEFHKLKFFLKNSTRGFRIHGKTKLRMVELFENLHDSKGPERIILLLQLLNVLSNSEDLSNLASEAFVESFKHSSNQKLYQIYEYVSKNFQQKIDLEAAAKVAHLSKTAFCRFIKSKTNKTFTEFLNEMRINYAIKLLVEGKLSMAQIAYECGFNSPSYFNKQFKSHTGLTPQEVKKQS</sequence>
<dbReference type="GO" id="GO:0003700">
    <property type="term" value="F:DNA-binding transcription factor activity"/>
    <property type="evidence" value="ECO:0007669"/>
    <property type="project" value="InterPro"/>
</dbReference>
<dbReference type="Gene3D" id="1.10.10.60">
    <property type="entry name" value="Homeodomain-like"/>
    <property type="match status" value="2"/>
</dbReference>
<dbReference type="InterPro" id="IPR013096">
    <property type="entry name" value="Cupin_2"/>
</dbReference>
<feature type="domain" description="HTH araC/xylS-type" evidence="4">
    <location>
        <begin position="187"/>
        <end position="285"/>
    </location>
</feature>
<reference evidence="5 6" key="1">
    <citation type="submission" date="2018-07" db="EMBL/GenBank/DDBJ databases">
        <title>Draft genome sequence of Ancylomarina sp. M1P.</title>
        <authorList>
            <person name="Yadav S."/>
            <person name="Villanueva L."/>
            <person name="Damste J.S.S."/>
        </authorList>
    </citation>
    <scope>NUCLEOTIDE SEQUENCE [LARGE SCALE GENOMIC DNA]</scope>
    <source>
        <strain evidence="5 6">M1P</strain>
    </source>
</reference>
<dbReference type="SMART" id="SM00342">
    <property type="entry name" value="HTH_ARAC"/>
    <property type="match status" value="1"/>
</dbReference>
<dbReference type="PROSITE" id="PS01124">
    <property type="entry name" value="HTH_ARAC_FAMILY_2"/>
    <property type="match status" value="1"/>
</dbReference>
<evidence type="ECO:0000313" key="6">
    <source>
        <dbReference type="Proteomes" id="UP000285794"/>
    </source>
</evidence>
<dbReference type="InterPro" id="IPR014710">
    <property type="entry name" value="RmlC-like_jellyroll"/>
</dbReference>
<dbReference type="SUPFAM" id="SSF51182">
    <property type="entry name" value="RmlC-like cupins"/>
    <property type="match status" value="1"/>
</dbReference>
<dbReference type="PROSITE" id="PS00041">
    <property type="entry name" value="HTH_ARAC_FAMILY_1"/>
    <property type="match status" value="1"/>
</dbReference>
<evidence type="ECO:0000256" key="2">
    <source>
        <dbReference type="ARBA" id="ARBA00023125"/>
    </source>
</evidence>
<evidence type="ECO:0000259" key="4">
    <source>
        <dbReference type="PROSITE" id="PS01124"/>
    </source>
</evidence>
<dbReference type="PRINTS" id="PR00032">
    <property type="entry name" value="HTHARAC"/>
</dbReference>
<dbReference type="Pfam" id="PF07883">
    <property type="entry name" value="Cupin_2"/>
    <property type="match status" value="1"/>
</dbReference>
<dbReference type="Gene3D" id="2.60.120.10">
    <property type="entry name" value="Jelly Rolls"/>
    <property type="match status" value="1"/>
</dbReference>
<dbReference type="InterPro" id="IPR020449">
    <property type="entry name" value="Tscrpt_reg_AraC-type_HTH"/>
</dbReference>
<protein>
    <submittedName>
        <fullName evidence="5">AraC family transcriptional regulator</fullName>
    </submittedName>
</protein>
<dbReference type="PANTHER" id="PTHR43280:SF2">
    <property type="entry name" value="HTH-TYPE TRANSCRIPTIONAL REGULATOR EXSA"/>
    <property type="match status" value="1"/>
</dbReference>
<dbReference type="GO" id="GO:0043565">
    <property type="term" value="F:sequence-specific DNA binding"/>
    <property type="evidence" value="ECO:0007669"/>
    <property type="project" value="InterPro"/>
</dbReference>
<dbReference type="Pfam" id="PF12833">
    <property type="entry name" value="HTH_18"/>
    <property type="match status" value="1"/>
</dbReference>
<keyword evidence="6" id="KW-1185">Reference proteome</keyword>
<comment type="caution">
    <text evidence="5">The sequence shown here is derived from an EMBL/GenBank/DDBJ whole genome shotgun (WGS) entry which is preliminary data.</text>
</comment>
<dbReference type="OrthoDB" id="2569619at2"/>
<name>A0A425Y5Y3_9BACT</name>
<dbReference type="InterPro" id="IPR009057">
    <property type="entry name" value="Homeodomain-like_sf"/>
</dbReference>
<evidence type="ECO:0000313" key="5">
    <source>
        <dbReference type="EMBL" id="RRG23651.1"/>
    </source>
</evidence>
<organism evidence="5 6">
    <name type="scientific">Ancylomarina euxinus</name>
    <dbReference type="NCBI Taxonomy" id="2283627"/>
    <lineage>
        <taxon>Bacteria</taxon>
        <taxon>Pseudomonadati</taxon>
        <taxon>Bacteroidota</taxon>
        <taxon>Bacteroidia</taxon>
        <taxon>Marinilabiliales</taxon>
        <taxon>Marinifilaceae</taxon>
        <taxon>Ancylomarina</taxon>
    </lineage>
</organism>
<gene>
    <name evidence="5" type="ORF">DWB61_04470</name>
</gene>
<evidence type="ECO:0000256" key="3">
    <source>
        <dbReference type="ARBA" id="ARBA00023163"/>
    </source>
</evidence>
<accession>A0A425Y5Y3</accession>
<dbReference type="InterPro" id="IPR011051">
    <property type="entry name" value="RmlC_Cupin_sf"/>
</dbReference>
<dbReference type="InterPro" id="IPR018062">
    <property type="entry name" value="HTH_AraC-typ_CS"/>
</dbReference>